<reference evidence="1" key="1">
    <citation type="submission" date="2017-08" db="EMBL/GenBank/DDBJ databases">
        <authorList>
            <person name="Cuomo C."/>
            <person name="Billmyre B."/>
            <person name="Heitman J."/>
        </authorList>
    </citation>
    <scope>NUCLEOTIDE SEQUENCE</scope>
    <source>
        <strain evidence="1">CBS 12478</strain>
    </source>
</reference>
<sequence>MSEKSIYRPWAPFRKPSSKNGPGPLYTMLEYTGIGVGNSGATTTKSHKPVKYAGRKKWIFIAGSLLGIMILFMSSGDRHLLHPTCNPYNQHGYLNYAPDEPHKNRWIPFSPNSPCGKTPLLFASLLRTSWSEHGAKGIPDLPGDWWREEVAPDGGEWEDVNWARNKTILVIGDSIQRFNLRYLCEMAGEPLHEIGWDHPWSPPKPATPPPKAEWLRVPEDTGVKKGRRDLKSLLAERGDIELRPESSSVSSSIMEDFESLVGSNTNITHDLGKRAAPHVGDPMGYMGHYCHIPGVDLMIFQLFHFGLDEKNFWTIRPDFVPPYTVEDRVEMLAKPYIANAERPRTAPELTYVASALWDTTRFMREDTEAGTDISEALSPGRLTWYRIRVRQVLVHARQTFPKTHLKWMTHHYPLRALSGWFFQNGDQHQKPQRPQQKLNRLMPLHLAAMSAMEDMEDASPDQKKAMRDIGISKWGELIMGTEDHQRDDLHPNLLPGGYLWADMMMYDLREAVTTKWWAAGRPLGW</sequence>
<dbReference type="EMBL" id="CP144060">
    <property type="protein sequence ID" value="WWD21267.1"/>
    <property type="molecule type" value="Genomic_DNA"/>
</dbReference>
<evidence type="ECO:0000313" key="1">
    <source>
        <dbReference type="EMBL" id="WWD21267.1"/>
    </source>
</evidence>
<dbReference type="Proteomes" id="UP000322225">
    <property type="component" value="Chromosome 10"/>
</dbReference>
<dbReference type="AlphaFoldDB" id="A0A5M6C5U8"/>
<gene>
    <name evidence="1" type="ORF">CI109_105751</name>
</gene>
<organism evidence="1 2">
    <name type="scientific">Kwoniella shandongensis</name>
    <dbReference type="NCBI Taxonomy" id="1734106"/>
    <lineage>
        <taxon>Eukaryota</taxon>
        <taxon>Fungi</taxon>
        <taxon>Dikarya</taxon>
        <taxon>Basidiomycota</taxon>
        <taxon>Agaricomycotina</taxon>
        <taxon>Tremellomycetes</taxon>
        <taxon>Tremellales</taxon>
        <taxon>Cryptococcaceae</taxon>
        <taxon>Kwoniella</taxon>
    </lineage>
</organism>
<dbReference type="GeneID" id="43588389"/>
<keyword evidence="2" id="KW-1185">Reference proteome</keyword>
<reference evidence="1" key="2">
    <citation type="submission" date="2024-01" db="EMBL/GenBank/DDBJ databases">
        <title>Comparative genomics of Cryptococcus and Kwoniella reveals pathogenesis evolution and contrasting modes of karyotype evolution via chromosome fusion or intercentromeric recombination.</title>
        <authorList>
            <person name="Coelho M.A."/>
            <person name="David-Palma M."/>
            <person name="Shea T."/>
            <person name="Bowers K."/>
            <person name="McGinley-Smith S."/>
            <person name="Mohammad A.W."/>
            <person name="Gnirke A."/>
            <person name="Yurkov A.M."/>
            <person name="Nowrousian M."/>
            <person name="Sun S."/>
            <person name="Cuomo C.A."/>
            <person name="Heitman J."/>
        </authorList>
    </citation>
    <scope>NUCLEOTIDE SEQUENCE</scope>
    <source>
        <strain evidence="1">CBS 12478</strain>
    </source>
</reference>
<protein>
    <submittedName>
        <fullName evidence="1">Uncharacterized protein</fullName>
    </submittedName>
</protein>
<dbReference type="OrthoDB" id="2588793at2759"/>
<proteinExistence type="predicted"/>
<dbReference type="KEGG" id="ksn:43588389"/>
<name>A0A5M6C5U8_9TREE</name>
<evidence type="ECO:0000313" key="2">
    <source>
        <dbReference type="Proteomes" id="UP000322225"/>
    </source>
</evidence>
<accession>A0A5M6C5U8</accession>
<dbReference type="RefSeq" id="XP_031861487.1">
    <property type="nucleotide sequence ID" value="XM_032004256.1"/>
</dbReference>